<gene>
    <name evidence="1" type="ORF">U27_05848</name>
</gene>
<evidence type="ECO:0000313" key="2">
    <source>
        <dbReference type="Proteomes" id="UP000030661"/>
    </source>
</evidence>
<keyword evidence="2" id="KW-1185">Reference proteome</keyword>
<dbReference type="AlphaFoldDB" id="A0A081C2R8"/>
<protein>
    <submittedName>
        <fullName evidence="1">Uncharacterized protein</fullName>
    </submittedName>
</protein>
<reference evidence="1 2" key="1">
    <citation type="journal article" date="2015" name="PeerJ">
        <title>First genomic representation of candidate bacterial phylum KSB3 points to enhanced environmental sensing as a trigger of wastewater bulking.</title>
        <authorList>
            <person name="Sekiguchi Y."/>
            <person name="Ohashi A."/>
            <person name="Parks D.H."/>
            <person name="Yamauchi T."/>
            <person name="Tyson G.W."/>
            <person name="Hugenholtz P."/>
        </authorList>
    </citation>
    <scope>NUCLEOTIDE SEQUENCE [LARGE SCALE GENOMIC DNA]</scope>
</reference>
<organism evidence="1 2">
    <name type="scientific">Vecturithrix granuli</name>
    <dbReference type="NCBI Taxonomy" id="1499967"/>
    <lineage>
        <taxon>Bacteria</taxon>
        <taxon>Candidatus Moduliflexota</taxon>
        <taxon>Candidatus Vecturitrichia</taxon>
        <taxon>Candidatus Vecturitrichales</taxon>
        <taxon>Candidatus Vecturitrichaceae</taxon>
        <taxon>Candidatus Vecturithrix</taxon>
    </lineage>
</organism>
<dbReference type="EMBL" id="DF820468">
    <property type="protein sequence ID" value="GAK58873.1"/>
    <property type="molecule type" value="Genomic_DNA"/>
</dbReference>
<proteinExistence type="predicted"/>
<dbReference type="Gene3D" id="3.80.10.10">
    <property type="entry name" value="Ribonuclease Inhibitor"/>
    <property type="match status" value="1"/>
</dbReference>
<dbReference type="SUPFAM" id="SSF52047">
    <property type="entry name" value="RNI-like"/>
    <property type="match status" value="1"/>
</dbReference>
<dbReference type="InterPro" id="IPR032675">
    <property type="entry name" value="LRR_dom_sf"/>
</dbReference>
<dbReference type="HOGENOM" id="CLU_2582564_0_0_0"/>
<accession>A0A081C2R8</accession>
<name>A0A081C2R8_VECG1</name>
<evidence type="ECO:0000313" key="1">
    <source>
        <dbReference type="EMBL" id="GAK58873.1"/>
    </source>
</evidence>
<sequence>MNLKDLNIYECTVKNPEALLKLPELKRIFISHTKGIDDITIFKDLPKLTELSLSYDTGQFPQEQIDALNKAKEEAQKKKQ</sequence>
<dbReference type="Proteomes" id="UP000030661">
    <property type="component" value="Unassembled WGS sequence"/>
</dbReference>